<accession>B9JAU9</accession>
<sequence>MVGKPNDVFINCPFDEAFKQCFEALVFGVFACGFRVRCAREMDDGAETRIDKLYRIIEESRYGLHDLSRTELDIGNGLPRFNMPLELGLFLGAKRYGDAPQKKKRCLILDVEQYRFQEFISDLAGMDITAHNGDARSLVGVVRNWLLTVSKRRTIPSPELIFDSYDRFIVALPEIAQGAGVQVNQLLYADYERLVLAWVKANHGQL</sequence>
<dbReference type="Proteomes" id="UP000001600">
    <property type="component" value="Chromosome 1"/>
</dbReference>
<evidence type="ECO:0000313" key="1">
    <source>
        <dbReference type="EMBL" id="ACM25782.1"/>
    </source>
</evidence>
<gene>
    <name evidence="1" type="ordered locus">Arad_1311</name>
</gene>
<name>B9JAU9_RHIR8</name>
<organism evidence="1 2">
    <name type="scientific">Rhizobium rhizogenes (strain K84 / ATCC BAA-868)</name>
    <name type="common">Agrobacterium radiobacter</name>
    <dbReference type="NCBI Taxonomy" id="311403"/>
    <lineage>
        <taxon>Bacteria</taxon>
        <taxon>Pseudomonadati</taxon>
        <taxon>Pseudomonadota</taxon>
        <taxon>Alphaproteobacteria</taxon>
        <taxon>Hyphomicrobiales</taxon>
        <taxon>Rhizobiaceae</taxon>
        <taxon>Rhizobium/Agrobacterium group</taxon>
        <taxon>Rhizobium</taxon>
    </lineage>
</organism>
<dbReference type="AlphaFoldDB" id="B9JAU9"/>
<dbReference type="RefSeq" id="WP_012651072.1">
    <property type="nucleotide sequence ID" value="NC_011985.1"/>
</dbReference>
<dbReference type="KEGG" id="ara:Arad_1311"/>
<reference evidence="1 2" key="1">
    <citation type="journal article" date="2009" name="J. Bacteriol.">
        <title>Genome sequences of three Agrobacterium biovars help elucidate the evolution of multichromosome genomes in bacteria.</title>
        <authorList>
            <person name="Slater S.C."/>
            <person name="Goldman B.S."/>
            <person name="Goodner B."/>
            <person name="Setubal J.C."/>
            <person name="Farrand S.K."/>
            <person name="Nester E.W."/>
            <person name="Burr T.J."/>
            <person name="Banta L."/>
            <person name="Dickerman A.W."/>
            <person name="Paulsen I."/>
            <person name="Otten L."/>
            <person name="Suen G."/>
            <person name="Welch R."/>
            <person name="Almeida N.F."/>
            <person name="Arnold F."/>
            <person name="Burton O.T."/>
            <person name="Du Z."/>
            <person name="Ewing A."/>
            <person name="Godsy E."/>
            <person name="Heisel S."/>
            <person name="Houmiel K.L."/>
            <person name="Jhaveri J."/>
            <person name="Lu J."/>
            <person name="Miller N.M."/>
            <person name="Norton S."/>
            <person name="Chen Q."/>
            <person name="Phoolcharoen W."/>
            <person name="Ohlin V."/>
            <person name="Ondrusek D."/>
            <person name="Pride N."/>
            <person name="Stricklin S.L."/>
            <person name="Sun J."/>
            <person name="Wheeler C."/>
            <person name="Wilson L."/>
            <person name="Zhu H."/>
            <person name="Wood D.W."/>
        </authorList>
    </citation>
    <scope>NUCLEOTIDE SEQUENCE [LARGE SCALE GENOMIC DNA]</scope>
    <source>
        <strain evidence="2">K84 / ATCC BAA-868</strain>
    </source>
</reference>
<evidence type="ECO:0000313" key="2">
    <source>
        <dbReference type="Proteomes" id="UP000001600"/>
    </source>
</evidence>
<dbReference type="HOGENOM" id="CLU_113662_0_0_5"/>
<protein>
    <submittedName>
        <fullName evidence="1">Uncharacterized protein</fullName>
    </submittedName>
</protein>
<proteinExistence type="predicted"/>
<dbReference type="eggNOG" id="ENOG5031E40">
    <property type="taxonomic scope" value="Bacteria"/>
</dbReference>
<dbReference type="EMBL" id="CP000628">
    <property type="protein sequence ID" value="ACM25782.1"/>
    <property type="molecule type" value="Genomic_DNA"/>
</dbReference>